<feature type="domain" description="YqcC-like" evidence="1">
    <location>
        <begin position="15"/>
        <end position="108"/>
    </location>
</feature>
<dbReference type="InterPro" id="IPR036814">
    <property type="entry name" value="YqcC-like_sf"/>
</dbReference>
<dbReference type="PANTHER" id="PTHR39586">
    <property type="entry name" value="CYTOPLASMIC PROTEIN-RELATED"/>
    <property type="match status" value="1"/>
</dbReference>
<organism evidence="2 3">
    <name type="scientific">BD1-7 clade bacterium</name>
    <dbReference type="NCBI Taxonomy" id="2029982"/>
    <lineage>
        <taxon>Bacteria</taxon>
        <taxon>Pseudomonadati</taxon>
        <taxon>Pseudomonadota</taxon>
        <taxon>Gammaproteobacteria</taxon>
        <taxon>Cellvibrionales</taxon>
        <taxon>Spongiibacteraceae</taxon>
        <taxon>BD1-7 clade</taxon>
    </lineage>
</organism>
<accession>A0A5S9N5A1</accession>
<name>A0A5S9N5A1_9GAMM</name>
<keyword evidence="3" id="KW-1185">Reference proteome</keyword>
<sequence length="116" mass="12911">MAMSFLESQHPELDLLLDRVQFELESLLLWGAEPPAPACLASQVPFAADCMAFHEWLQWIFLARLRAMLGGAGILPQGSDVASMAEVWQQVQGVDAVELIRNLKSVDRYLNGLSNR</sequence>
<dbReference type="Pfam" id="PF04287">
    <property type="entry name" value="DUF446"/>
    <property type="match status" value="1"/>
</dbReference>
<dbReference type="AlphaFoldDB" id="A0A5S9N5A1"/>
<dbReference type="OrthoDB" id="8794567at2"/>
<dbReference type="EMBL" id="CACSIO010000001">
    <property type="protein sequence ID" value="CAA0083991.1"/>
    <property type="molecule type" value="Genomic_DNA"/>
</dbReference>
<dbReference type="SUPFAM" id="SSF158452">
    <property type="entry name" value="YqcC-like"/>
    <property type="match status" value="1"/>
</dbReference>
<dbReference type="Proteomes" id="UP000441399">
    <property type="component" value="Unassembled WGS sequence"/>
</dbReference>
<dbReference type="PANTHER" id="PTHR39586:SF1">
    <property type="entry name" value="CYTOPLASMIC PROTEIN"/>
    <property type="match status" value="1"/>
</dbReference>
<evidence type="ECO:0000313" key="3">
    <source>
        <dbReference type="Proteomes" id="UP000441399"/>
    </source>
</evidence>
<protein>
    <recommendedName>
        <fullName evidence="1">YqcC-like domain-containing protein</fullName>
    </recommendedName>
</protein>
<evidence type="ECO:0000259" key="1">
    <source>
        <dbReference type="Pfam" id="PF04287"/>
    </source>
</evidence>
<dbReference type="GO" id="GO:0044010">
    <property type="term" value="P:single-species biofilm formation"/>
    <property type="evidence" value="ECO:0007669"/>
    <property type="project" value="TreeGrafter"/>
</dbReference>
<dbReference type="InterPro" id="IPR007384">
    <property type="entry name" value="UCP006257"/>
</dbReference>
<reference evidence="2 3" key="1">
    <citation type="submission" date="2019-11" db="EMBL/GenBank/DDBJ databases">
        <authorList>
            <person name="Holert J."/>
        </authorList>
    </citation>
    <scope>NUCLEOTIDE SEQUENCE [LARGE SCALE GENOMIC DNA]</scope>
    <source>
        <strain evidence="2">SB11_3</strain>
    </source>
</reference>
<proteinExistence type="predicted"/>
<evidence type="ECO:0000313" key="2">
    <source>
        <dbReference type="EMBL" id="CAA0083991.1"/>
    </source>
</evidence>
<gene>
    <name evidence="2" type="ORF">OPDIPICF_00606</name>
</gene>
<dbReference type="Gene3D" id="1.20.1440.40">
    <property type="entry name" value="YqcC-like"/>
    <property type="match status" value="1"/>
</dbReference>
<dbReference type="InterPro" id="IPR023376">
    <property type="entry name" value="YqcC-like_dom"/>
</dbReference>